<organism evidence="1 2">
    <name type="scientific">Rhabditophanes sp. KR3021</name>
    <dbReference type="NCBI Taxonomy" id="114890"/>
    <lineage>
        <taxon>Eukaryota</taxon>
        <taxon>Metazoa</taxon>
        <taxon>Ecdysozoa</taxon>
        <taxon>Nematoda</taxon>
        <taxon>Chromadorea</taxon>
        <taxon>Rhabditida</taxon>
        <taxon>Tylenchina</taxon>
        <taxon>Panagrolaimomorpha</taxon>
        <taxon>Strongyloidoidea</taxon>
        <taxon>Alloionematidae</taxon>
        <taxon>Rhabditophanes</taxon>
    </lineage>
</organism>
<reference evidence="2" key="1">
    <citation type="submission" date="2016-11" db="UniProtKB">
        <authorList>
            <consortium name="WormBaseParasite"/>
        </authorList>
    </citation>
    <scope>IDENTIFICATION</scope>
    <source>
        <strain evidence="2">KR3021</strain>
    </source>
</reference>
<evidence type="ECO:0000313" key="1">
    <source>
        <dbReference type="Proteomes" id="UP000095286"/>
    </source>
</evidence>
<sequence>MDDIDVMSDEYWNLFEPLVDEALDSVPVEDVQAEKMDTGDSLKAVTPFRESPSYFAYSKKFIAIPQPYPSRTKLGKGDSVYAQIVDTALFVPIGFDVIVPYDNSDEAVEEGKQYIQKYGRLVAFIVDDENNENSLGVLGHVIATQRKSFEGENFVIVRTFCTVVREVIGRNLFEANGEHGPSIASEVKLAFPYYAPNRAFINNLNTTDTITARFNCCGSCERCKHELLNGHVGESTTLCLVQKLASGRNTKSLDMKDCIRKFMKDLYPQWEGKLDNFQLNSRMVMNIPQLEFVTMRNHKFYHNLSNSVDLANFINGLSDERCLDLERTQMRCFNCSTLICSADDAEAFSPDGNVLVRRNGNNILHKLRTFKKLQPGAAFASGEPRKELTYFEGYKWRFLNCRVCDSFLGWRFESRLYTPSYFYAFLGHALVAKHPFWGSEGSDDNEFVLDYSDGDGDNVSFDADEELERQWMQDMEDGELDEYEEHYELEEEYDE</sequence>
<dbReference type="WBParaSite" id="RSKR_0000108400.1">
    <property type="protein sequence ID" value="RSKR_0000108400.1"/>
    <property type="gene ID" value="RSKR_0000108400"/>
</dbReference>
<evidence type="ECO:0000313" key="2">
    <source>
        <dbReference type="WBParaSite" id="RSKR_0000108400.1"/>
    </source>
</evidence>
<dbReference type="Proteomes" id="UP000095286">
    <property type="component" value="Unplaced"/>
</dbReference>
<proteinExistence type="predicted"/>
<accession>A0AC35TIP8</accession>
<name>A0AC35TIP8_9BILA</name>
<protein>
    <submittedName>
        <fullName evidence="2">CULT domain-containing protein</fullName>
    </submittedName>
</protein>